<protein>
    <submittedName>
        <fullName evidence="1">Uncharacterized protein</fullName>
    </submittedName>
</protein>
<proteinExistence type="predicted"/>
<evidence type="ECO:0000313" key="1">
    <source>
        <dbReference type="EMBL" id="MDN3708989.1"/>
    </source>
</evidence>
<comment type="caution">
    <text evidence="1">The sequence shown here is derived from an EMBL/GenBank/DDBJ whole genome shotgun (WGS) entry which is preliminary data.</text>
</comment>
<gene>
    <name evidence="1" type="ORF">QW060_18095</name>
</gene>
<organism evidence="1 2">
    <name type="scientific">Paenimyroides ceti</name>
    <dbReference type="NCBI Taxonomy" id="395087"/>
    <lineage>
        <taxon>Bacteria</taxon>
        <taxon>Pseudomonadati</taxon>
        <taxon>Bacteroidota</taxon>
        <taxon>Flavobacteriia</taxon>
        <taxon>Flavobacteriales</taxon>
        <taxon>Flavobacteriaceae</taxon>
        <taxon>Paenimyroides</taxon>
    </lineage>
</organism>
<sequence length="44" mass="5401">MFKRLFKEQTSYFIFPFRYVFLLTPNNSDISFIVRNFLADTLLF</sequence>
<dbReference type="RefSeq" id="WP_290364881.1">
    <property type="nucleotide sequence ID" value="NZ_JAUFQU010000009.1"/>
</dbReference>
<keyword evidence="2" id="KW-1185">Reference proteome</keyword>
<reference evidence="2" key="1">
    <citation type="journal article" date="2019" name="Int. J. Syst. Evol. Microbiol.">
        <title>The Global Catalogue of Microorganisms (GCM) 10K type strain sequencing project: providing services to taxonomists for standard genome sequencing and annotation.</title>
        <authorList>
            <consortium name="The Broad Institute Genomics Platform"/>
            <consortium name="The Broad Institute Genome Sequencing Center for Infectious Disease"/>
            <person name="Wu L."/>
            <person name="Ma J."/>
        </authorList>
    </citation>
    <scope>NUCLEOTIDE SEQUENCE [LARGE SCALE GENOMIC DNA]</scope>
    <source>
        <strain evidence="2">CECT 7184</strain>
    </source>
</reference>
<dbReference type="EMBL" id="JAUFQU010000009">
    <property type="protein sequence ID" value="MDN3708989.1"/>
    <property type="molecule type" value="Genomic_DNA"/>
</dbReference>
<evidence type="ECO:0000313" key="2">
    <source>
        <dbReference type="Proteomes" id="UP001242368"/>
    </source>
</evidence>
<dbReference type="Proteomes" id="UP001242368">
    <property type="component" value="Unassembled WGS sequence"/>
</dbReference>
<name>A0ABT8CXQ4_9FLAO</name>
<accession>A0ABT8CXQ4</accession>